<sequence length="295" mass="33566">MIVGTEAVVGAWINAFIVMMCCIDRFKNKFLGAGDKILMFLAANRFCFLIAGMLQELYRTLSPAIYYKYIHRGVRAILWFFISSNLWLAACLCVFYCVKIANFNHSLFIYLKLKISSTVPVLLLGSELLSLVNTFPFFSMIYIPQGDIPNATATGNITVNQIQRHTDLFKIFLYCGLGFFVVLVIFIISALLLLISLWQHARQLRDGFSGYRSPRMATHVRAVKIITYFLVTYLVNFVALMVLLMDIFSEDSALNTLCTVIVYACPSMHSVMLILTNPKFKKAFLQTLQRGSCKW</sequence>
<organism evidence="14 15">
    <name type="scientific">Eublepharis macularius</name>
    <name type="common">Leopard gecko</name>
    <name type="synonym">Cyrtodactylus macularius</name>
    <dbReference type="NCBI Taxonomy" id="481883"/>
    <lineage>
        <taxon>Eukaryota</taxon>
        <taxon>Metazoa</taxon>
        <taxon>Chordata</taxon>
        <taxon>Craniata</taxon>
        <taxon>Vertebrata</taxon>
        <taxon>Euteleostomi</taxon>
        <taxon>Lepidosauria</taxon>
        <taxon>Squamata</taxon>
        <taxon>Bifurcata</taxon>
        <taxon>Gekkota</taxon>
        <taxon>Eublepharidae</taxon>
        <taxon>Eublepharinae</taxon>
        <taxon>Eublepharis</taxon>
    </lineage>
</organism>
<keyword evidence="6 13" id="KW-1133">Transmembrane helix</keyword>
<dbReference type="FunFam" id="1.20.1070.10:FF:000055">
    <property type="entry name" value="Taste receptor type 2"/>
    <property type="match status" value="1"/>
</dbReference>
<dbReference type="GO" id="GO:0033038">
    <property type="term" value="F:bitter taste receptor activity"/>
    <property type="evidence" value="ECO:0007669"/>
    <property type="project" value="InterPro"/>
</dbReference>
<keyword evidence="5 12" id="KW-0812">Transmembrane</keyword>
<dbReference type="PANTHER" id="PTHR11394:SF47">
    <property type="entry name" value="TASTE RECEPTOR TYPE 2 MEMBER 40"/>
    <property type="match status" value="1"/>
</dbReference>
<feature type="transmembrane region" description="Helical" evidence="13">
    <location>
        <begin position="254"/>
        <end position="275"/>
    </location>
</feature>
<evidence type="ECO:0000256" key="10">
    <source>
        <dbReference type="ARBA" id="ARBA00023224"/>
    </source>
</evidence>
<comment type="similarity">
    <text evidence="2 11">Belongs to the G-protein coupled receptor T2R family.</text>
</comment>
<evidence type="ECO:0000256" key="11">
    <source>
        <dbReference type="RuleBase" id="RU004423"/>
    </source>
</evidence>
<keyword evidence="4 12" id="KW-0716">Sensory transduction</keyword>
<dbReference type="RefSeq" id="XP_054826762.1">
    <property type="nucleotide sequence ID" value="XM_054970787.1"/>
</dbReference>
<evidence type="ECO:0000313" key="14">
    <source>
        <dbReference type="Proteomes" id="UP001190640"/>
    </source>
</evidence>
<evidence type="ECO:0000256" key="13">
    <source>
        <dbReference type="SAM" id="Phobius"/>
    </source>
</evidence>
<keyword evidence="8 12" id="KW-0472">Membrane</keyword>
<evidence type="ECO:0000256" key="4">
    <source>
        <dbReference type="ARBA" id="ARBA00022606"/>
    </source>
</evidence>
<evidence type="ECO:0000256" key="2">
    <source>
        <dbReference type="ARBA" id="ARBA00007376"/>
    </source>
</evidence>
<dbReference type="PANTHER" id="PTHR11394">
    <property type="entry name" value="TASTE RECEPTOR TYPE 2"/>
    <property type="match status" value="1"/>
</dbReference>
<evidence type="ECO:0000256" key="9">
    <source>
        <dbReference type="ARBA" id="ARBA00023170"/>
    </source>
</evidence>
<evidence type="ECO:0000313" key="15">
    <source>
        <dbReference type="RefSeq" id="XP_054826762.1"/>
    </source>
</evidence>
<name>A0AA97IW95_EUBMA</name>
<proteinExistence type="inferred from homology"/>
<dbReference type="GeneID" id="129323930"/>
<evidence type="ECO:0000256" key="1">
    <source>
        <dbReference type="ARBA" id="ARBA00004141"/>
    </source>
</evidence>
<evidence type="ECO:0000256" key="7">
    <source>
        <dbReference type="ARBA" id="ARBA00023040"/>
    </source>
</evidence>
<feature type="transmembrane region" description="Helical" evidence="13">
    <location>
        <begin position="119"/>
        <end position="143"/>
    </location>
</feature>
<feature type="transmembrane region" description="Helical" evidence="13">
    <location>
        <begin position="171"/>
        <end position="195"/>
    </location>
</feature>
<keyword evidence="9 12" id="KW-0675">Receptor</keyword>
<evidence type="ECO:0000256" key="8">
    <source>
        <dbReference type="ARBA" id="ARBA00023136"/>
    </source>
</evidence>
<comment type="subcellular location">
    <subcellularLocation>
        <location evidence="1 12">Membrane</location>
        <topology evidence="1 12">Multi-pass membrane protein</topology>
    </subcellularLocation>
</comment>
<feature type="transmembrane region" description="Helical" evidence="13">
    <location>
        <begin position="225"/>
        <end position="248"/>
    </location>
</feature>
<dbReference type="SUPFAM" id="SSF81321">
    <property type="entry name" value="Family A G protein-coupled receptor-like"/>
    <property type="match status" value="1"/>
</dbReference>
<dbReference type="GO" id="GO:0016020">
    <property type="term" value="C:membrane"/>
    <property type="evidence" value="ECO:0007669"/>
    <property type="project" value="UniProtKB-SubCell"/>
</dbReference>
<dbReference type="AlphaFoldDB" id="A0AA97IW95"/>
<protein>
    <recommendedName>
        <fullName evidence="12">Taste receptor type 2</fullName>
    </recommendedName>
</protein>
<dbReference type="KEGG" id="emc:129323930"/>
<accession>A0AA97IW95</accession>
<evidence type="ECO:0000256" key="5">
    <source>
        <dbReference type="ARBA" id="ARBA00022692"/>
    </source>
</evidence>
<feature type="transmembrane region" description="Helical" evidence="13">
    <location>
        <begin position="77"/>
        <end position="98"/>
    </location>
</feature>
<keyword evidence="7 12" id="KW-0297">G-protein coupled receptor</keyword>
<keyword evidence="10 12" id="KW-0807">Transducer</keyword>
<dbReference type="Pfam" id="PF05296">
    <property type="entry name" value="TAS2R"/>
    <property type="match status" value="1"/>
</dbReference>
<keyword evidence="14" id="KW-1185">Reference proteome</keyword>
<dbReference type="Proteomes" id="UP001190640">
    <property type="component" value="Chromosome 1"/>
</dbReference>
<feature type="transmembrane region" description="Helical" evidence="13">
    <location>
        <begin position="6"/>
        <end position="26"/>
    </location>
</feature>
<dbReference type="GO" id="GO:0004930">
    <property type="term" value="F:G protein-coupled receptor activity"/>
    <property type="evidence" value="ECO:0007669"/>
    <property type="project" value="UniProtKB-KW"/>
</dbReference>
<reference evidence="15" key="1">
    <citation type="submission" date="2025-08" db="UniProtKB">
        <authorList>
            <consortium name="RefSeq"/>
        </authorList>
    </citation>
    <scope>IDENTIFICATION</scope>
    <source>
        <tissue evidence="15">Blood</tissue>
    </source>
</reference>
<evidence type="ECO:0000256" key="3">
    <source>
        <dbReference type="ARBA" id="ARBA00022480"/>
    </source>
</evidence>
<keyword evidence="3 12" id="KW-0919">Taste</keyword>
<dbReference type="InterPro" id="IPR007960">
    <property type="entry name" value="TAS2R"/>
</dbReference>
<gene>
    <name evidence="15" type="primary">LOC129323930</name>
</gene>
<feature type="transmembrane region" description="Helical" evidence="13">
    <location>
        <begin position="38"/>
        <end position="57"/>
    </location>
</feature>
<dbReference type="Gene3D" id="1.20.1070.10">
    <property type="entry name" value="Rhodopsin 7-helix transmembrane proteins"/>
    <property type="match status" value="1"/>
</dbReference>
<evidence type="ECO:0000256" key="6">
    <source>
        <dbReference type="ARBA" id="ARBA00022989"/>
    </source>
</evidence>
<evidence type="ECO:0000256" key="12">
    <source>
        <dbReference type="RuleBase" id="RU004424"/>
    </source>
</evidence>